<comment type="cofactor">
    <cofactor evidence="16">
        <name>Mg(2+)</name>
        <dbReference type="ChEBI" id="CHEBI:18420"/>
    </cofactor>
</comment>
<dbReference type="InterPro" id="IPR036412">
    <property type="entry name" value="HAD-like_sf"/>
</dbReference>
<comment type="catalytic activity">
    <reaction evidence="12 17">
        <text>ATP + H2O + phospholipidSide 1 = ADP + phosphate + phospholipidSide 2.</text>
        <dbReference type="EC" id="7.6.2.1"/>
    </reaction>
</comment>
<dbReference type="PROSITE" id="PS00154">
    <property type="entry name" value="ATPASE_E1_E2"/>
    <property type="match status" value="1"/>
</dbReference>
<evidence type="ECO:0000256" key="4">
    <source>
        <dbReference type="ARBA" id="ARBA00022692"/>
    </source>
</evidence>
<feature type="domain" description="P-type ATPase A" evidence="20">
    <location>
        <begin position="409"/>
        <end position="488"/>
    </location>
</feature>
<feature type="binding site" evidence="16">
    <location>
        <position position="675"/>
    </location>
    <ligand>
        <name>Mg(2+)</name>
        <dbReference type="ChEBI" id="CHEBI:18420"/>
    </ligand>
</feature>
<evidence type="ECO:0000256" key="5">
    <source>
        <dbReference type="ARBA" id="ARBA00022723"/>
    </source>
</evidence>
<dbReference type="SUPFAM" id="SSF56784">
    <property type="entry name" value="HAD-like"/>
    <property type="match status" value="1"/>
</dbReference>
<feature type="active site" description="4-aspartylphosphate intermediate" evidence="14">
    <location>
        <position position="675"/>
    </location>
</feature>
<name>A0A517LNN1_9PEZI</name>
<dbReference type="EMBL" id="CP042201">
    <property type="protein sequence ID" value="QDS77253.1"/>
    <property type="molecule type" value="Genomic_DNA"/>
</dbReference>
<evidence type="ECO:0000313" key="24">
    <source>
        <dbReference type="Proteomes" id="UP000316270"/>
    </source>
</evidence>
<dbReference type="GO" id="GO:0032456">
    <property type="term" value="P:endocytic recycling"/>
    <property type="evidence" value="ECO:0007669"/>
    <property type="project" value="TreeGrafter"/>
</dbReference>
<dbReference type="FunFam" id="3.40.1110.10:FF:000090">
    <property type="entry name" value="Phospholipid-transporting ATPase"/>
    <property type="match status" value="1"/>
</dbReference>
<feature type="compositionally biased region" description="Low complexity" evidence="19">
    <location>
        <begin position="141"/>
        <end position="161"/>
    </location>
</feature>
<dbReference type="PANTHER" id="PTHR24092">
    <property type="entry name" value="PROBABLE PHOSPHOLIPID-TRANSPORTING ATPASE"/>
    <property type="match status" value="1"/>
</dbReference>
<dbReference type="SUPFAM" id="SSF81660">
    <property type="entry name" value="Metal cation-transporting ATPase, ATP-binding domain N"/>
    <property type="match status" value="1"/>
</dbReference>
<accession>A0A517LNN1</accession>
<evidence type="ECO:0000256" key="3">
    <source>
        <dbReference type="ARBA" id="ARBA00008109"/>
    </source>
</evidence>
<dbReference type="InterPro" id="IPR023214">
    <property type="entry name" value="HAD_sf"/>
</dbReference>
<feature type="region of interest" description="Disordered" evidence="19">
    <location>
        <begin position="943"/>
        <end position="985"/>
    </location>
</feature>
<evidence type="ECO:0000259" key="22">
    <source>
        <dbReference type="Pfam" id="PF16212"/>
    </source>
</evidence>
<evidence type="ECO:0000256" key="11">
    <source>
        <dbReference type="ARBA" id="ARBA00023136"/>
    </source>
</evidence>
<dbReference type="Pfam" id="PF00122">
    <property type="entry name" value="E1-E2_ATPase"/>
    <property type="match status" value="1"/>
</dbReference>
<dbReference type="GO" id="GO:0000287">
    <property type="term" value="F:magnesium ion binding"/>
    <property type="evidence" value="ECO:0007669"/>
    <property type="project" value="UniProtKB-UniRule"/>
</dbReference>
<dbReference type="Pfam" id="PF16209">
    <property type="entry name" value="PhoLip_ATPase_N"/>
    <property type="match status" value="1"/>
</dbReference>
<feature type="compositionally biased region" description="Basic and acidic residues" evidence="19">
    <location>
        <begin position="222"/>
        <end position="232"/>
    </location>
</feature>
<dbReference type="InterPro" id="IPR008250">
    <property type="entry name" value="ATPase_P-typ_transduc_dom_A_sf"/>
</dbReference>
<evidence type="ECO:0000313" key="23">
    <source>
        <dbReference type="EMBL" id="QDS77253.1"/>
    </source>
</evidence>
<evidence type="ECO:0000256" key="16">
    <source>
        <dbReference type="PIRSR" id="PIRSR606539-3"/>
    </source>
</evidence>
<keyword evidence="18" id="KW-0175">Coiled coil</keyword>
<dbReference type="InterPro" id="IPR032630">
    <property type="entry name" value="P_typ_ATPase_c"/>
</dbReference>
<dbReference type="Gene3D" id="2.70.150.10">
    <property type="entry name" value="Calcium-transporting ATPase, cytoplasmic transduction domain A"/>
    <property type="match status" value="1"/>
</dbReference>
<organism evidence="23 24">
    <name type="scientific">Venturia effusa</name>
    <dbReference type="NCBI Taxonomy" id="50376"/>
    <lineage>
        <taxon>Eukaryota</taxon>
        <taxon>Fungi</taxon>
        <taxon>Dikarya</taxon>
        <taxon>Ascomycota</taxon>
        <taxon>Pezizomycotina</taxon>
        <taxon>Dothideomycetes</taxon>
        <taxon>Pleosporomycetidae</taxon>
        <taxon>Venturiales</taxon>
        <taxon>Venturiaceae</taxon>
        <taxon>Venturia</taxon>
    </lineage>
</organism>
<keyword evidence="24" id="KW-1185">Reference proteome</keyword>
<feature type="transmembrane region" description="Helical" evidence="17">
    <location>
        <begin position="1436"/>
        <end position="1457"/>
    </location>
</feature>
<feature type="binding site" evidence="15">
    <location>
        <position position="881"/>
    </location>
    <ligand>
        <name>ATP</name>
        <dbReference type="ChEBI" id="CHEBI:30616"/>
    </ligand>
</feature>
<feature type="compositionally biased region" description="Polar residues" evidence="19">
    <location>
        <begin position="947"/>
        <end position="978"/>
    </location>
</feature>
<feature type="transmembrane region" description="Helical" evidence="17">
    <location>
        <begin position="608"/>
        <end position="628"/>
    </location>
</feature>
<dbReference type="FunFam" id="3.40.50.1000:FF:000172">
    <property type="entry name" value="Phospholipid-transporting ATPase"/>
    <property type="match status" value="1"/>
</dbReference>
<dbReference type="PANTHER" id="PTHR24092:SF174">
    <property type="entry name" value="PHOSPHOLIPID-TRANSPORTING ATPASE DNF3-RELATED"/>
    <property type="match status" value="1"/>
</dbReference>
<feature type="compositionally biased region" description="Polar residues" evidence="19">
    <location>
        <begin position="237"/>
        <end position="247"/>
    </location>
</feature>
<feature type="binding site" evidence="15">
    <location>
        <position position="832"/>
    </location>
    <ligand>
        <name>ATP</name>
        <dbReference type="ChEBI" id="CHEBI:30616"/>
    </ligand>
</feature>
<dbReference type="InterPro" id="IPR023299">
    <property type="entry name" value="ATPase_P-typ_cyto_dom_N"/>
</dbReference>
<feature type="binding site" evidence="15">
    <location>
        <position position="677"/>
    </location>
    <ligand>
        <name>ATP</name>
        <dbReference type="ChEBI" id="CHEBI:30616"/>
    </ligand>
</feature>
<sequence length="1679" mass="188845">MARDDETGGIRRRSTSRDEEEDGFELQTAGSHQQETYESGPFNASAQSASHRRVASTSGTDVTPATSPTTEQPRVVRFSQDLDRNQDSFGPQRSQSESGLHTPGWTSTNPHHGRGPKHALSVNTGQGEREGSGETRRNSGTNVTSPVSPNSTTSPLSPTSRSRGHSLRRAIFNKNMTGGQSVDGSNIEMQESGSSDGSTRQNEQPAPKKSETVVTTTSISEHSSEGLKEKKGGMGTSLPQYESWTQRRSPKKNQHFKRFVAAAENLRKTIFREHPLPPSKDGRNIDLDVSRREALKDERTGKNYVDNFIRSCRYNVWNFLPRQLFAQFSKLANFYFLLVSILQMIPGLSTTGNYTTIVPLIFFVSISMGKEGYDDFRRYKLDKEENNRATQVLRPAQSKQSSESTASASLDWSTVKWHKLRVGDIVRLKRDEPAPADLVVLHSSGLNGIAYVETMALDGETNLKPKSTTASLAAMCATENGLTTAQAHFVVEDPNIDLYKFEGRVNVGGKTSALTNNEVIYRNSILRNTPECIGMVIYTGEECKIRMNANKHPRIKAPRLQSIVNRIVIVIVIFVLLLALFNTIAFSIWQKTTAKHAFYIKNAPVPMFQTLTAFFIMFNTMIPLSLYVSMEIVKLAQMILMNDVDMYDEKTDTPFKAQTSTINEELGQISYVFSDKTGTLTDNEMKFRKMSVAGTAWLHDVDLKNEDKPKLLHKKRSKGKKPARRSLLVERRSAGTLDDLEGNQPLAAQGLGNDEDFTPNSSEPTWQSSARPAKSQPVLRTKELIRYIQSKPYTNFAMKARLFLLEIALCHTCMPEVKDDGTTDFQASSPDELALIRAAQELGYLFVDRDMATVTIKHSPPGNTADDVISETYEVLDVIEFSSKRKRMSIIVRFPNKRICVMTKGADSVIMKRLKLASLASRKVIEIENRADRRKSMEAQQALARKSSIQMERSSNLSRPSMNLRRSSIGRPSTTGQRLQPVRDEVDHWLTERERDVDTSGIEEDNQYYSPRPSTQINRQSFAVSEARSSILFDDDEELVDDTMVNDDAMVIERCFQHINDFATEGLRTLLYGYRFITEDDYAGWKKIYLDATTSLVDRERKIEQAGELIELDLELAGATAIEDKLQRGVPEAIDKLRRANIKMWMLTGDKRETAINIGHSCRLIKDYSTVVVLDQDVGDVDKTIGSALMNIRNAATAHCVVVIDGQTLSMIEETKTLKKLFFDLAIEADSVICCRASPSQKAKLVKAIRKRVKKSVTLAIGDGANDIAMIQEAHVGIGITGKEGLQAARTSDYAIAQFRFLAKLLLVHGRWNYIRTCKYIVGTFWKEVVFYLTQALYQRWCGYSATSLYEPWSLSMFNTLFTSLPVIFTGIFEKDLLPATLLAVPELYTKGQKNGGFNIWVYLGWMFMGATEAMIIFFCMWSLFGEVAFTDDNSLFAMGNMTFTACVIFISVKLLVIEMHNQSWLAPFALLISVGGWFLWNILLTLIYHNNVIYFVKGTFFHKFGKNPLWWFTLVLILVSVITFEIAVISLRAAYFKTDEDTFQELERDLGVRMRFEEASAEFLAMGWEGKGEMKRKAEEERARKEEAKRRKEVEQMEREMAVGELLRNRPSGMERMDGLERLQSAEEGMLGGAGKGGGGKGNSKVLVEESNEMAVRKSRDLFDSLRNLKDGFGRKGG</sequence>
<feature type="transmembrane region" description="Helical" evidence="17">
    <location>
        <begin position="1400"/>
        <end position="1424"/>
    </location>
</feature>
<evidence type="ECO:0000256" key="10">
    <source>
        <dbReference type="ARBA" id="ARBA00022989"/>
    </source>
</evidence>
<evidence type="ECO:0000256" key="17">
    <source>
        <dbReference type="RuleBase" id="RU362033"/>
    </source>
</evidence>
<keyword evidence="4 17" id="KW-0812">Transmembrane</keyword>
<dbReference type="InterPro" id="IPR023298">
    <property type="entry name" value="ATPase_P-typ_TM_dom_sf"/>
</dbReference>
<dbReference type="Pfam" id="PF00702">
    <property type="entry name" value="Hydrolase"/>
    <property type="match status" value="1"/>
</dbReference>
<dbReference type="Gene3D" id="3.40.50.1000">
    <property type="entry name" value="HAD superfamily/HAD-like"/>
    <property type="match status" value="1"/>
</dbReference>
<feature type="coiled-coil region" evidence="18">
    <location>
        <begin position="1572"/>
        <end position="1601"/>
    </location>
</feature>
<dbReference type="GO" id="GO:0016887">
    <property type="term" value="F:ATP hydrolysis activity"/>
    <property type="evidence" value="ECO:0007669"/>
    <property type="project" value="InterPro"/>
</dbReference>
<comment type="similarity">
    <text evidence="3 17">Belongs to the cation transport ATPase (P-type) (TC 3.A.3) family. Type IV subfamily.</text>
</comment>
<dbReference type="Pfam" id="PF08282">
    <property type="entry name" value="Hydrolase_3"/>
    <property type="match status" value="1"/>
</dbReference>
<dbReference type="Gene3D" id="3.40.1110.10">
    <property type="entry name" value="Calcium-transporting ATPase, cytoplasmic domain N"/>
    <property type="match status" value="1"/>
</dbReference>
<dbReference type="EC" id="7.6.2.1" evidence="17"/>
<dbReference type="Proteomes" id="UP000316270">
    <property type="component" value="Chromosome 17"/>
</dbReference>
<dbReference type="GO" id="GO:0005524">
    <property type="term" value="F:ATP binding"/>
    <property type="evidence" value="ECO:0007669"/>
    <property type="project" value="UniProtKB-UniRule"/>
</dbReference>
<dbReference type="PRINTS" id="PR00119">
    <property type="entry name" value="CATATPASE"/>
</dbReference>
<dbReference type="NCBIfam" id="TIGR01652">
    <property type="entry name" value="ATPase-Plipid"/>
    <property type="match status" value="2"/>
</dbReference>
<feature type="compositionally biased region" description="Polar residues" evidence="19">
    <location>
        <begin position="28"/>
        <end position="72"/>
    </location>
</feature>
<dbReference type="NCBIfam" id="TIGR01494">
    <property type="entry name" value="ATPase_P-type"/>
    <property type="match status" value="1"/>
</dbReference>
<feature type="compositionally biased region" description="Basic residues" evidence="19">
    <location>
        <begin position="711"/>
        <end position="724"/>
    </location>
</feature>
<dbReference type="GO" id="GO:0005886">
    <property type="term" value="C:plasma membrane"/>
    <property type="evidence" value="ECO:0007669"/>
    <property type="project" value="TreeGrafter"/>
</dbReference>
<feature type="domain" description="P-type ATPase C-terminal" evidence="22">
    <location>
        <begin position="1289"/>
        <end position="1538"/>
    </location>
</feature>
<dbReference type="InterPro" id="IPR059000">
    <property type="entry name" value="ATPase_P-type_domA"/>
</dbReference>
<evidence type="ECO:0000256" key="2">
    <source>
        <dbReference type="ARBA" id="ARBA00004308"/>
    </source>
</evidence>
<evidence type="ECO:0000256" key="1">
    <source>
        <dbReference type="ARBA" id="ARBA00004141"/>
    </source>
</evidence>
<feature type="binding site" evidence="16">
    <location>
        <position position="677"/>
    </location>
    <ligand>
        <name>Mg(2+)</name>
        <dbReference type="ChEBI" id="CHEBI:18420"/>
    </ligand>
</feature>
<evidence type="ECO:0000256" key="6">
    <source>
        <dbReference type="ARBA" id="ARBA00022741"/>
    </source>
</evidence>
<feature type="transmembrane region" description="Helical" evidence="17">
    <location>
        <begin position="1510"/>
        <end position="1532"/>
    </location>
</feature>
<feature type="domain" description="P-type ATPase N-terminal" evidence="21">
    <location>
        <begin position="298"/>
        <end position="357"/>
    </location>
</feature>
<feature type="compositionally biased region" description="Polar residues" evidence="19">
    <location>
        <begin position="758"/>
        <end position="770"/>
    </location>
</feature>
<evidence type="ECO:0000256" key="7">
    <source>
        <dbReference type="ARBA" id="ARBA00022840"/>
    </source>
</evidence>
<evidence type="ECO:0000256" key="19">
    <source>
        <dbReference type="SAM" id="MobiDB-lite"/>
    </source>
</evidence>
<dbReference type="OrthoDB" id="377733at2759"/>
<keyword evidence="9 17" id="KW-1278">Translocase</keyword>
<gene>
    <name evidence="23" type="ORF">FKW77_003537</name>
</gene>
<protein>
    <recommendedName>
        <fullName evidence="17">Phospholipid-transporting ATPase</fullName>
        <ecNumber evidence="17">7.6.2.1</ecNumber>
    </recommendedName>
</protein>
<evidence type="ECO:0000256" key="14">
    <source>
        <dbReference type="PIRSR" id="PIRSR606539-1"/>
    </source>
</evidence>
<keyword evidence="10 17" id="KW-1133">Transmembrane helix</keyword>
<feature type="binding site" evidence="15">
    <location>
        <position position="676"/>
    </location>
    <ligand>
        <name>ATP</name>
        <dbReference type="ChEBI" id="CHEBI:30616"/>
    </ligand>
</feature>
<dbReference type="Pfam" id="PF16212">
    <property type="entry name" value="PhoLip_ATPase_C"/>
    <property type="match status" value="1"/>
</dbReference>
<feature type="transmembrane region" description="Helical" evidence="17">
    <location>
        <begin position="563"/>
        <end position="588"/>
    </location>
</feature>
<dbReference type="InterPro" id="IPR032631">
    <property type="entry name" value="P-type_ATPase_N"/>
</dbReference>
<dbReference type="SUPFAM" id="SSF81665">
    <property type="entry name" value="Calcium ATPase, transmembrane domain M"/>
    <property type="match status" value="1"/>
</dbReference>
<feature type="binding site" evidence="15">
    <location>
        <position position="904"/>
    </location>
    <ligand>
        <name>ATP</name>
        <dbReference type="ChEBI" id="CHEBI:30616"/>
    </ligand>
</feature>
<feature type="compositionally biased region" description="Polar residues" evidence="19">
    <location>
        <begin position="174"/>
        <end position="204"/>
    </location>
</feature>
<comment type="subcellular location">
    <subcellularLocation>
        <location evidence="2">Endomembrane system</location>
    </subcellularLocation>
    <subcellularLocation>
        <location evidence="1 17">Membrane</location>
        <topology evidence="1 17">Multi-pass membrane protein</topology>
    </subcellularLocation>
</comment>
<dbReference type="GO" id="GO:0140326">
    <property type="term" value="F:ATPase-coupled intramembrane lipid transporter activity"/>
    <property type="evidence" value="ECO:0007669"/>
    <property type="project" value="UniProtKB-EC"/>
</dbReference>
<dbReference type="GO" id="GO:0045332">
    <property type="term" value="P:phospholipid translocation"/>
    <property type="evidence" value="ECO:0007669"/>
    <property type="project" value="TreeGrafter"/>
</dbReference>
<evidence type="ECO:0000256" key="9">
    <source>
        <dbReference type="ARBA" id="ARBA00022967"/>
    </source>
</evidence>
<evidence type="ECO:0000256" key="13">
    <source>
        <dbReference type="ARBA" id="ARBA00049128"/>
    </source>
</evidence>
<dbReference type="Pfam" id="PF13246">
    <property type="entry name" value="Cation_ATPase"/>
    <property type="match status" value="1"/>
</dbReference>
<keyword evidence="11 17" id="KW-0472">Membrane</keyword>
<evidence type="ECO:0000259" key="20">
    <source>
        <dbReference type="Pfam" id="PF00122"/>
    </source>
</evidence>
<dbReference type="SUPFAM" id="SSF81653">
    <property type="entry name" value="Calcium ATPase, transduction domain A"/>
    <property type="match status" value="1"/>
</dbReference>
<feature type="compositionally biased region" description="Low complexity" evidence="19">
    <location>
        <begin position="212"/>
        <end position="221"/>
    </location>
</feature>
<keyword evidence="7 15" id="KW-0067">ATP-binding</keyword>
<keyword evidence="8 16" id="KW-0460">Magnesium</keyword>
<reference evidence="23 24" key="1">
    <citation type="submission" date="2019-07" db="EMBL/GenBank/DDBJ databases">
        <title>Finished genome of Venturia effusa.</title>
        <authorList>
            <person name="Young C.A."/>
            <person name="Cox M.P."/>
            <person name="Ganley A.R.D."/>
            <person name="David W.J."/>
        </authorList>
    </citation>
    <scope>NUCLEOTIDE SEQUENCE [LARGE SCALE GENOMIC DNA]</scope>
    <source>
        <strain evidence="24">albino</strain>
    </source>
</reference>
<evidence type="ECO:0000256" key="18">
    <source>
        <dbReference type="SAM" id="Coils"/>
    </source>
</evidence>
<evidence type="ECO:0000259" key="21">
    <source>
        <dbReference type="Pfam" id="PF16209"/>
    </source>
</evidence>
<feature type="region of interest" description="Disordered" evidence="19">
    <location>
        <begin position="708"/>
        <end position="775"/>
    </location>
</feature>
<evidence type="ECO:0000256" key="12">
    <source>
        <dbReference type="ARBA" id="ARBA00034036"/>
    </source>
</evidence>
<dbReference type="InterPro" id="IPR018303">
    <property type="entry name" value="ATPase_P-typ_P_site"/>
</dbReference>
<feature type="region of interest" description="Disordered" evidence="19">
    <location>
        <begin position="1"/>
        <end position="252"/>
    </location>
</feature>
<dbReference type="GO" id="GO:0006892">
    <property type="term" value="P:post-Golgi vesicle-mediated transport"/>
    <property type="evidence" value="ECO:0007669"/>
    <property type="project" value="TreeGrafter"/>
</dbReference>
<dbReference type="STRING" id="50376.A0A517LNN1"/>
<feature type="binding site" evidence="15">
    <location>
        <position position="675"/>
    </location>
    <ligand>
        <name>ATP</name>
        <dbReference type="ChEBI" id="CHEBI:30616"/>
    </ligand>
</feature>
<dbReference type="GO" id="GO:0005802">
    <property type="term" value="C:trans-Golgi network"/>
    <property type="evidence" value="ECO:0007669"/>
    <property type="project" value="TreeGrafter"/>
</dbReference>
<evidence type="ECO:0000256" key="8">
    <source>
        <dbReference type="ARBA" id="ARBA00022842"/>
    </source>
</evidence>
<proteinExistence type="inferred from homology"/>
<dbReference type="InterPro" id="IPR001757">
    <property type="entry name" value="P_typ_ATPase"/>
</dbReference>
<feature type="compositionally biased region" description="Basic and acidic residues" evidence="19">
    <location>
        <begin position="127"/>
        <end position="137"/>
    </location>
</feature>
<dbReference type="InterPro" id="IPR006539">
    <property type="entry name" value="P-type_ATPase_IV"/>
</dbReference>
<evidence type="ECO:0000256" key="15">
    <source>
        <dbReference type="PIRSR" id="PIRSR606539-2"/>
    </source>
</evidence>
<feature type="compositionally biased region" description="Polar residues" evidence="19">
    <location>
        <begin position="87"/>
        <end position="110"/>
    </location>
</feature>
<keyword evidence="5 16" id="KW-0479">Metal-binding</keyword>
<comment type="catalytic activity">
    <reaction evidence="13">
        <text>a 1,2-diacyl-sn-glycero-3-phosphoethanolamine(out) + ATP + H2O = a 1,2-diacyl-sn-glycero-3-phosphoethanolamine(in) + ADP + phosphate + H(+)</text>
        <dbReference type="Rhea" id="RHEA:66132"/>
        <dbReference type="ChEBI" id="CHEBI:15377"/>
        <dbReference type="ChEBI" id="CHEBI:15378"/>
        <dbReference type="ChEBI" id="CHEBI:30616"/>
        <dbReference type="ChEBI" id="CHEBI:43474"/>
        <dbReference type="ChEBI" id="CHEBI:64612"/>
        <dbReference type="ChEBI" id="CHEBI:456216"/>
    </reaction>
    <physiologicalReaction direction="left-to-right" evidence="13">
        <dbReference type="Rhea" id="RHEA:66133"/>
    </physiologicalReaction>
</comment>
<feature type="transmembrane region" description="Helical" evidence="17">
    <location>
        <begin position="1469"/>
        <end position="1490"/>
    </location>
</feature>
<keyword evidence="6 15" id="KW-0547">Nucleotide-binding</keyword>